<dbReference type="GO" id="GO:0004029">
    <property type="term" value="F:aldehyde dehydrogenase (NAD+) activity"/>
    <property type="evidence" value="ECO:0007669"/>
    <property type="project" value="TreeGrafter"/>
</dbReference>
<dbReference type="FunFam" id="3.40.605.10:FF:000004">
    <property type="entry name" value="Aldehyde dehydrogenase"/>
    <property type="match status" value="1"/>
</dbReference>
<dbReference type="CDD" id="cd03141">
    <property type="entry name" value="GATase1_Hsp31_like"/>
    <property type="match status" value="1"/>
</dbReference>
<accession>A0A640SQF9</accession>
<dbReference type="SUPFAM" id="SSF52317">
    <property type="entry name" value="Class I glutamine amidotransferase-like"/>
    <property type="match status" value="1"/>
</dbReference>
<dbReference type="InterPro" id="IPR016161">
    <property type="entry name" value="Ald_DH/histidinol_DH"/>
</dbReference>
<dbReference type="SUPFAM" id="SSF53720">
    <property type="entry name" value="ALDH-like"/>
    <property type="match status" value="1"/>
</dbReference>
<comment type="caution">
    <text evidence="7">The sequence shown here is derived from an EMBL/GenBank/DDBJ whole genome shotgun (WGS) entry which is preliminary data.</text>
</comment>
<dbReference type="Gene3D" id="3.40.605.10">
    <property type="entry name" value="Aldehyde Dehydrogenase, Chain A, domain 1"/>
    <property type="match status" value="1"/>
</dbReference>
<dbReference type="Proteomes" id="UP000430079">
    <property type="component" value="Unassembled WGS sequence"/>
</dbReference>
<evidence type="ECO:0000256" key="2">
    <source>
        <dbReference type="ARBA" id="ARBA00023002"/>
    </source>
</evidence>
<dbReference type="Pfam" id="PF00171">
    <property type="entry name" value="Aldedh"/>
    <property type="match status" value="1"/>
</dbReference>
<dbReference type="Gene3D" id="3.40.309.10">
    <property type="entry name" value="Aldehyde Dehydrogenase, Chain A, domain 2"/>
    <property type="match status" value="1"/>
</dbReference>
<reference evidence="7 8" key="1">
    <citation type="submission" date="2019-12" db="EMBL/GenBank/DDBJ databases">
        <title>Whole genome shotgun sequence of Streptomyces hygroscopicus subsp. glebosus NBRC 13786.</title>
        <authorList>
            <person name="Ichikawa N."/>
            <person name="Kimura A."/>
            <person name="Kitahashi Y."/>
            <person name="Komaki H."/>
            <person name="Tamura T."/>
        </authorList>
    </citation>
    <scope>NUCLEOTIDE SEQUENCE [LARGE SCALE GENOMIC DNA]</scope>
    <source>
        <strain evidence="7 8">NBRC 13786</strain>
    </source>
</reference>
<feature type="domain" description="Aldehyde dehydrogenase" evidence="6">
    <location>
        <begin position="217"/>
        <end position="658"/>
    </location>
</feature>
<dbReference type="GO" id="GO:0005737">
    <property type="term" value="C:cytoplasm"/>
    <property type="evidence" value="ECO:0007669"/>
    <property type="project" value="TreeGrafter"/>
</dbReference>
<proteinExistence type="inferred from homology"/>
<gene>
    <name evidence="7" type="ORF">Sgleb_12770</name>
</gene>
<protein>
    <recommendedName>
        <fullName evidence="6">Aldehyde dehydrogenase domain-containing protein</fullName>
    </recommendedName>
</protein>
<dbReference type="InterPro" id="IPR012394">
    <property type="entry name" value="Aldehyde_DH_NAD(P)"/>
</dbReference>
<comment type="similarity">
    <text evidence="1 5">Belongs to the aldehyde dehydrogenase family.</text>
</comment>
<dbReference type="InterPro" id="IPR029510">
    <property type="entry name" value="Ald_DH_CS_GLU"/>
</dbReference>
<feature type="active site" evidence="4">
    <location>
        <position position="440"/>
    </location>
</feature>
<organism evidence="7 8">
    <name type="scientific">Streptomyces glebosus</name>
    <dbReference type="NCBI Taxonomy" id="249580"/>
    <lineage>
        <taxon>Bacteria</taxon>
        <taxon>Bacillati</taxon>
        <taxon>Actinomycetota</taxon>
        <taxon>Actinomycetes</taxon>
        <taxon>Kitasatosporales</taxon>
        <taxon>Streptomycetaceae</taxon>
        <taxon>Streptomyces</taxon>
    </lineage>
</organism>
<dbReference type="InterPro" id="IPR015590">
    <property type="entry name" value="Aldehyde_DH_dom"/>
</dbReference>
<evidence type="ECO:0000256" key="1">
    <source>
        <dbReference type="ARBA" id="ARBA00009986"/>
    </source>
</evidence>
<dbReference type="EMBL" id="BLIO01000001">
    <property type="protein sequence ID" value="GFE13230.1"/>
    <property type="molecule type" value="Genomic_DNA"/>
</dbReference>
<dbReference type="PROSITE" id="PS00687">
    <property type="entry name" value="ALDEHYDE_DEHYDR_GLU"/>
    <property type="match status" value="1"/>
</dbReference>
<sequence length="664" mass="70282">MTSVLFVVTGATHWTLADGTAHPTGFWAEELAEPHRIFSEAGYRITVATPGGVAAPVDQGSLRATVNGGRPGADRLATYLESISEVLAHPAKLAEVDPDEYDLVFYPGGHGPMEDLAVDEDSGRILTRTLESGRPLGVVCHALAALLTARHEDGSWLFAGYRMTAFSNAEEAAAGFAEKAPWLLQDRLVEFGADFVAAAPFTPHTVVDRNLYTGQNPGSSAELAQLLVRAAATDPADVVARLRGTFDTGRTRPLAWRLAQLGALRTLLTEQSTEFMAALHADLGKGETQAYGEVSFLLNEVDHTVAHLEEWLAPRPAAVPATFQPAEARVVRDPLGVVLLIAPWNYPLHLALAPMVGALAAGNTVLLKPSELAPATSAALARLLPRYLDREAVAVVEGAVPETTALLEQRFDHIFYTGNGAVGRIVMAAAAKHLTPVTLELGGKSPAVVEPGADLAVTAQRIARGKFQNAGQTCVAPDYILAIGDTAAALEAELTAAIETLYGPDPAASSEYGQVINERHCDRLAALLGDGRLVTGGAHDRVARYIEPTVLADVSPDAPVMGAEIFGPVLPIIAVPDLDAAIAFINERDKPLALYAFTASEQTKQRLTQETSSGGLVFGLTISHLSVPELPFGGVGESGIGRYHGEYSIETFSHLKAVLDKPLS</sequence>
<evidence type="ECO:0000313" key="8">
    <source>
        <dbReference type="Proteomes" id="UP000430079"/>
    </source>
</evidence>
<evidence type="ECO:0000259" key="6">
    <source>
        <dbReference type="Pfam" id="PF00171"/>
    </source>
</evidence>
<dbReference type="FunFam" id="3.40.309.10:FF:000003">
    <property type="entry name" value="Aldehyde dehydrogenase"/>
    <property type="match status" value="1"/>
</dbReference>
<keyword evidence="3" id="KW-0520">NAD</keyword>
<evidence type="ECO:0000256" key="3">
    <source>
        <dbReference type="ARBA" id="ARBA00023027"/>
    </source>
</evidence>
<dbReference type="PANTHER" id="PTHR43570:SF16">
    <property type="entry name" value="ALDEHYDE DEHYDROGENASE TYPE III, ISOFORM Q"/>
    <property type="match status" value="1"/>
</dbReference>
<keyword evidence="2 5" id="KW-0560">Oxidoreductase</keyword>
<evidence type="ECO:0000256" key="5">
    <source>
        <dbReference type="RuleBase" id="RU003345"/>
    </source>
</evidence>
<dbReference type="PANTHER" id="PTHR43570">
    <property type="entry name" value="ALDEHYDE DEHYDROGENASE"/>
    <property type="match status" value="1"/>
</dbReference>
<evidence type="ECO:0000256" key="4">
    <source>
        <dbReference type="PROSITE-ProRule" id="PRU10007"/>
    </source>
</evidence>
<dbReference type="GO" id="GO:0006081">
    <property type="term" value="P:aldehyde metabolic process"/>
    <property type="evidence" value="ECO:0007669"/>
    <property type="project" value="InterPro"/>
</dbReference>
<name>A0A640SQF9_9ACTN</name>
<dbReference type="InterPro" id="IPR016162">
    <property type="entry name" value="Ald_DH_N"/>
</dbReference>
<evidence type="ECO:0000313" key="7">
    <source>
        <dbReference type="EMBL" id="GFE13230.1"/>
    </source>
</evidence>
<dbReference type="CDD" id="cd07087">
    <property type="entry name" value="ALDH_F3-13-14_CALDH-like"/>
    <property type="match status" value="1"/>
</dbReference>
<dbReference type="InterPro" id="IPR032633">
    <property type="entry name" value="ThiJ-like"/>
</dbReference>
<dbReference type="AlphaFoldDB" id="A0A640SQF9"/>
<keyword evidence="8" id="KW-1185">Reference proteome</keyword>
<dbReference type="InterPro" id="IPR016163">
    <property type="entry name" value="Ald_DH_C"/>
</dbReference>
<dbReference type="Gene3D" id="3.40.50.880">
    <property type="match status" value="1"/>
</dbReference>
<dbReference type="RefSeq" id="WP_190143645.1">
    <property type="nucleotide sequence ID" value="NZ_BLIO01000001.1"/>
</dbReference>
<dbReference type="InterPro" id="IPR016160">
    <property type="entry name" value="Ald_DH_CS_CYS"/>
</dbReference>
<dbReference type="InterPro" id="IPR029062">
    <property type="entry name" value="Class_I_gatase-like"/>
</dbReference>
<dbReference type="Pfam" id="PF17124">
    <property type="entry name" value="ThiJ_like"/>
    <property type="match status" value="1"/>
</dbReference>
<dbReference type="PROSITE" id="PS00070">
    <property type="entry name" value="ALDEHYDE_DEHYDR_CYS"/>
    <property type="match status" value="1"/>
</dbReference>